<evidence type="ECO:0000256" key="1">
    <source>
        <dbReference type="SAM" id="Coils"/>
    </source>
</evidence>
<proteinExistence type="predicted"/>
<dbReference type="Gene3D" id="3.40.50.300">
    <property type="entry name" value="P-loop containing nucleotide triphosphate hydrolases"/>
    <property type="match status" value="2"/>
</dbReference>
<dbReference type="InterPro" id="IPR054787">
    <property type="entry name" value="TrlF_ATPase"/>
</dbReference>
<dbReference type="SUPFAM" id="SSF89550">
    <property type="entry name" value="PHP domain-like"/>
    <property type="match status" value="1"/>
</dbReference>
<dbReference type="PANTHER" id="PTHR42924:SF3">
    <property type="entry name" value="POLYMERASE_HISTIDINOL PHOSPHATASE N-TERMINAL DOMAIN-CONTAINING PROTEIN"/>
    <property type="match status" value="1"/>
</dbReference>
<dbReference type="PATRIC" id="fig|1769779.3.peg.2429"/>
<organism evidence="3 4">
    <name type="scientific">Microbulbifer aggregans</name>
    <dbReference type="NCBI Taxonomy" id="1769779"/>
    <lineage>
        <taxon>Bacteria</taxon>
        <taxon>Pseudomonadati</taxon>
        <taxon>Pseudomonadota</taxon>
        <taxon>Gammaproteobacteria</taxon>
        <taxon>Cellvibrionales</taxon>
        <taxon>Microbulbiferaceae</taxon>
        <taxon>Microbulbifer</taxon>
    </lineage>
</organism>
<evidence type="ECO:0000313" key="3">
    <source>
        <dbReference type="EMBL" id="AOS97838.1"/>
    </source>
</evidence>
<dbReference type="GO" id="GO:0035312">
    <property type="term" value="F:5'-3' DNA exonuclease activity"/>
    <property type="evidence" value="ECO:0007669"/>
    <property type="project" value="TreeGrafter"/>
</dbReference>
<accession>A0A1C9W9K2</accession>
<feature type="coiled-coil region" evidence="1">
    <location>
        <begin position="602"/>
        <end position="632"/>
    </location>
</feature>
<feature type="domain" description="Rad50/SbcC-type AAA" evidence="2">
    <location>
        <begin position="279"/>
        <end position="456"/>
    </location>
</feature>
<protein>
    <recommendedName>
        <fullName evidence="2">Rad50/SbcC-type AAA domain-containing protein</fullName>
    </recommendedName>
</protein>
<dbReference type="NCBIfam" id="NF045780">
    <property type="entry name" value="TrlF_fam_ATP"/>
    <property type="match status" value="1"/>
</dbReference>
<name>A0A1C9W9K2_9GAMM</name>
<dbReference type="STRING" id="1769779.AUP74_02436"/>
<reference evidence="4" key="1">
    <citation type="submission" date="2016-01" db="EMBL/GenBank/DDBJ databases">
        <title>Complete genome sequence of Microbulbifer sp. CCB-MM1, a halophile isolated from Matang Mangrove Forest, Perak.</title>
        <authorList>
            <person name="Moh T.H."/>
            <person name="Dinesh B."/>
            <person name="Lau N.-S."/>
            <person name="Go F."/>
            <person name="Alexander Chong S.-C."/>
        </authorList>
    </citation>
    <scope>NUCLEOTIDE SEQUENCE [LARGE SCALE GENOMIC DNA]</scope>
    <source>
        <strain evidence="4">CCB-MM1</strain>
    </source>
</reference>
<dbReference type="Proteomes" id="UP000095672">
    <property type="component" value="Chromosome"/>
</dbReference>
<dbReference type="Gene3D" id="3.20.20.140">
    <property type="entry name" value="Metal-dependent hydrolases"/>
    <property type="match status" value="1"/>
</dbReference>
<sequence length="861" mass="97275">MTIKSVGSRWYKFDFHTHTPASSDHKNAGETETDWLRALMEAEVDCVAITDHVSGSWINRIKATYAELDIAESWYRPLHIFPGSEITITTGQSRVHILAVFDPSCNEATVTGVLGQCGIVQGHGDAEFTSSTKSIDDVIEIIQRAGGVAIPAHIDGPKGLLHNIQNSNQEIERWLKKIEAVECVNLDFLNGVSEELKKACAHLALVRGSDAHKSEDLGGRASWIKMSKPSIEGLKLALHDDTFCVVNGDENPNTLPNLYLEDLSIESMNYCGRVPGKPAKFQLHPLFNAVIGGRGTGKSTFIESIRLALGRDSEISELTHIHDEIQSFKKGVTNSDTKISVTVNRREELYRSIWRHEEPVAIEKYSESEGAWSVDNGDPKDRFHVSIYSQKQINALASNANSLLDIIDHSDQVNVAQWRGDYNEEKNRYLSHERDIRQLENEIKNATHLQAQLYDVNSDIESFEKGGHKNVFNDYQKLVSARQSIEEAGNVDALVDSLLGVESIACHDLSFFGDKELPEDLKQVKDIHGIFIAEVEKIKLEAAGLREKLVGIVKARKESIDDSAWSKNAEDIEGRYHEVVSEYKNRGEEFDPAQYEMWLQTRNRIKEKLGRIEELKDRLEEKKKLSRKSLKNVFVLRRRLQIKRARFIKEVIGDNPYVRMKLLPFSNTKTIEESFRKAIGVEKGFSSSIYQEGQENSLLHKLVEAPKDLSLKNKVKLLDDLKKTVIGFSMGLDIPGVRLDRRLANSLEDKAENQPELFDRFTIWWPDDLLVVEYAKDIEKGKFENIEKGSAGQKAAAILAFLLSHGENPIIVDQPEDDLDNALIYQLIVSQIHQNKKRRQIIMVTHNPNIVVNGDAEYVNV</sequence>
<feature type="coiled-coil region" evidence="1">
    <location>
        <begin position="422"/>
        <end position="456"/>
    </location>
</feature>
<dbReference type="GO" id="GO:0004534">
    <property type="term" value="F:5'-3' RNA exonuclease activity"/>
    <property type="evidence" value="ECO:0007669"/>
    <property type="project" value="TreeGrafter"/>
</dbReference>
<dbReference type="Pfam" id="PF13476">
    <property type="entry name" value="AAA_23"/>
    <property type="match status" value="1"/>
</dbReference>
<dbReference type="InterPro" id="IPR052018">
    <property type="entry name" value="PHP_domain"/>
</dbReference>
<gene>
    <name evidence="3" type="ORF">AUP74_02436</name>
</gene>
<evidence type="ECO:0000259" key="2">
    <source>
        <dbReference type="Pfam" id="PF13476"/>
    </source>
</evidence>
<evidence type="ECO:0000313" key="4">
    <source>
        <dbReference type="Proteomes" id="UP000095672"/>
    </source>
</evidence>
<dbReference type="KEGG" id="micc:AUP74_02436"/>
<dbReference type="EMBL" id="CP014143">
    <property type="protein sequence ID" value="AOS97838.1"/>
    <property type="molecule type" value="Genomic_DNA"/>
</dbReference>
<dbReference type="InterPro" id="IPR027417">
    <property type="entry name" value="P-loop_NTPase"/>
</dbReference>
<dbReference type="InterPro" id="IPR016195">
    <property type="entry name" value="Pol/histidinol_Pase-like"/>
</dbReference>
<dbReference type="AlphaFoldDB" id="A0A1C9W9K2"/>
<dbReference type="PANTHER" id="PTHR42924">
    <property type="entry name" value="EXONUCLEASE"/>
    <property type="match status" value="1"/>
</dbReference>
<keyword evidence="1" id="KW-0175">Coiled coil</keyword>
<dbReference type="InterPro" id="IPR038729">
    <property type="entry name" value="Rad50/SbcC_AAA"/>
</dbReference>
<keyword evidence="4" id="KW-1185">Reference proteome</keyword>
<dbReference type="RefSeq" id="WP_226999780.1">
    <property type="nucleotide sequence ID" value="NZ_CP014143.1"/>
</dbReference>
<dbReference type="SUPFAM" id="SSF52540">
    <property type="entry name" value="P-loop containing nucleoside triphosphate hydrolases"/>
    <property type="match status" value="1"/>
</dbReference>